<dbReference type="InterPro" id="IPR002528">
    <property type="entry name" value="MATE_fam"/>
</dbReference>
<dbReference type="NCBIfam" id="TIGR00797">
    <property type="entry name" value="matE"/>
    <property type="match status" value="1"/>
</dbReference>
<evidence type="ECO:0000256" key="6">
    <source>
        <dbReference type="ARBA" id="ARBA00022692"/>
    </source>
</evidence>
<feature type="transmembrane region" description="Helical" evidence="10">
    <location>
        <begin position="90"/>
        <end position="113"/>
    </location>
</feature>
<evidence type="ECO:0000256" key="10">
    <source>
        <dbReference type="SAM" id="Phobius"/>
    </source>
</evidence>
<dbReference type="GO" id="GO:0046677">
    <property type="term" value="P:response to antibiotic"/>
    <property type="evidence" value="ECO:0007669"/>
    <property type="project" value="UniProtKB-KW"/>
</dbReference>
<feature type="transmembrane region" description="Helical" evidence="10">
    <location>
        <begin position="133"/>
        <end position="150"/>
    </location>
</feature>
<reference evidence="11" key="1">
    <citation type="journal article" date="2020" name="bioRxiv">
        <title>A rank-normalized archaeal taxonomy based on genome phylogeny resolves widespread incomplete and uneven classifications.</title>
        <authorList>
            <person name="Rinke C."/>
            <person name="Chuvochina M."/>
            <person name="Mussig A.J."/>
            <person name="Chaumeil P.-A."/>
            <person name="Waite D.W."/>
            <person name="Whitman W.B."/>
            <person name="Parks D.H."/>
            <person name="Hugenholtz P."/>
        </authorList>
    </citation>
    <scope>NUCLEOTIDE SEQUENCE</scope>
    <source>
        <strain evidence="11">UBA8876</strain>
    </source>
</reference>
<protein>
    <recommendedName>
        <fullName evidence="3">Multidrug export protein MepA</fullName>
    </recommendedName>
</protein>
<comment type="subcellular location">
    <subcellularLocation>
        <location evidence="1">Cell membrane</location>
        <topology evidence="1">Multi-pass membrane protein</topology>
    </subcellularLocation>
</comment>
<keyword evidence="5" id="KW-1003">Cell membrane</keyword>
<feature type="transmembrane region" description="Helical" evidence="10">
    <location>
        <begin position="162"/>
        <end position="185"/>
    </location>
</feature>
<dbReference type="InterPro" id="IPR051327">
    <property type="entry name" value="MATE_MepA_subfamily"/>
</dbReference>
<evidence type="ECO:0000313" key="11">
    <source>
        <dbReference type="EMBL" id="HIH95747.1"/>
    </source>
</evidence>
<evidence type="ECO:0000256" key="7">
    <source>
        <dbReference type="ARBA" id="ARBA00022989"/>
    </source>
</evidence>
<evidence type="ECO:0000256" key="2">
    <source>
        <dbReference type="ARBA" id="ARBA00008417"/>
    </source>
</evidence>
<evidence type="ECO:0000256" key="1">
    <source>
        <dbReference type="ARBA" id="ARBA00004651"/>
    </source>
</evidence>
<evidence type="ECO:0000256" key="5">
    <source>
        <dbReference type="ARBA" id="ARBA00022475"/>
    </source>
</evidence>
<organism evidence="11 12">
    <name type="scientific">Methanosarcina acetivorans</name>
    <dbReference type="NCBI Taxonomy" id="2214"/>
    <lineage>
        <taxon>Archaea</taxon>
        <taxon>Methanobacteriati</taxon>
        <taxon>Methanobacteriota</taxon>
        <taxon>Stenosarchaea group</taxon>
        <taxon>Methanomicrobia</taxon>
        <taxon>Methanosarcinales</taxon>
        <taxon>Methanosarcinaceae</taxon>
        <taxon>Methanosarcina</taxon>
    </lineage>
</organism>
<dbReference type="GO" id="GO:0005886">
    <property type="term" value="C:plasma membrane"/>
    <property type="evidence" value="ECO:0007669"/>
    <property type="project" value="UniProtKB-SubCell"/>
</dbReference>
<feature type="transmembrane region" description="Helical" evidence="10">
    <location>
        <begin position="191"/>
        <end position="212"/>
    </location>
</feature>
<dbReference type="AlphaFoldDB" id="A0A832W008"/>
<comment type="similarity">
    <text evidence="2">Belongs to the multi antimicrobial extrusion (MATE) (TC 2.A.66.1) family. MepA subfamily.</text>
</comment>
<dbReference type="PANTHER" id="PTHR43823:SF3">
    <property type="entry name" value="MULTIDRUG EXPORT PROTEIN MEPA"/>
    <property type="match status" value="1"/>
</dbReference>
<dbReference type="EMBL" id="DUJU01000193">
    <property type="protein sequence ID" value="HIH95747.1"/>
    <property type="molecule type" value="Genomic_DNA"/>
</dbReference>
<dbReference type="CDD" id="cd13143">
    <property type="entry name" value="MATE_MepA_like"/>
    <property type="match status" value="1"/>
</dbReference>
<evidence type="ECO:0000256" key="9">
    <source>
        <dbReference type="ARBA" id="ARBA00023251"/>
    </source>
</evidence>
<gene>
    <name evidence="11" type="ORF">HA338_17650</name>
</gene>
<feature type="transmembrane region" description="Helical" evidence="10">
    <location>
        <begin position="315"/>
        <end position="342"/>
    </location>
</feature>
<dbReference type="InterPro" id="IPR045070">
    <property type="entry name" value="MATE_MepA-like"/>
</dbReference>
<dbReference type="GO" id="GO:0015297">
    <property type="term" value="F:antiporter activity"/>
    <property type="evidence" value="ECO:0007669"/>
    <property type="project" value="InterPro"/>
</dbReference>
<proteinExistence type="inferred from homology"/>
<dbReference type="Proteomes" id="UP000600774">
    <property type="component" value="Unassembled WGS sequence"/>
</dbReference>
<accession>A0A832W008</accession>
<keyword evidence="4" id="KW-0813">Transport</keyword>
<feature type="transmembrane region" description="Helical" evidence="10">
    <location>
        <begin position="386"/>
        <end position="408"/>
    </location>
</feature>
<keyword evidence="6 10" id="KW-0812">Transmembrane</keyword>
<dbReference type="PIRSF" id="PIRSF006603">
    <property type="entry name" value="DinF"/>
    <property type="match status" value="1"/>
</dbReference>
<dbReference type="InterPro" id="IPR048279">
    <property type="entry name" value="MdtK-like"/>
</dbReference>
<sequence length="457" mass="48783">MGTEKVGKLLFKLSAPSIIGMLVYAFYNVVDTIFVGRALGEESVSGIGGLVIAFPIHMLAMGIAIGLGVGGSSIVSRALGSKELHRAEKALGTVFFLGVFLGLAYSLIGLSFIEPLLKLFGATPGIMPYARSYLEIIMAGSVVFTLGIAAEDLVRAEGNARYAMFGMLLGAGLNIVLDPVFIFGLDMGVRGAAVATVLAQLASTVFLLRYFLAGKGSVAFKPGFLVPDSAISKEVVAIGIGPFIVEASNSVMMIFVNNALATYGGDVSIAAFGIIHRLLLLIFLPMLGISFGLQPIVGYNYGAKQFSRVIESVKVALKVSTLFSLPGFLVMFLFPAPIIHIFSPDPELTAAGTLAMRIVVLILPFIGFQLVGTTVFQALGKPKPAFFLSLARQLLFLLPLVLVLPRFYGLDGVWAAFPISDFLACVLAAGLLEREYQKFKTKEKKEKSFKLSLEIEA</sequence>
<feature type="transmembrane region" description="Helical" evidence="10">
    <location>
        <begin position="414"/>
        <end position="432"/>
    </location>
</feature>
<keyword evidence="9" id="KW-0046">Antibiotic resistance</keyword>
<feature type="transmembrane region" description="Helical" evidence="10">
    <location>
        <begin position="47"/>
        <end position="69"/>
    </location>
</feature>
<dbReference type="Pfam" id="PF01554">
    <property type="entry name" value="MatE"/>
    <property type="match status" value="2"/>
</dbReference>
<feature type="transmembrane region" description="Helical" evidence="10">
    <location>
        <begin position="9"/>
        <end position="27"/>
    </location>
</feature>
<evidence type="ECO:0000313" key="12">
    <source>
        <dbReference type="Proteomes" id="UP000600774"/>
    </source>
</evidence>
<evidence type="ECO:0000256" key="8">
    <source>
        <dbReference type="ARBA" id="ARBA00023136"/>
    </source>
</evidence>
<feature type="transmembrane region" description="Helical" evidence="10">
    <location>
        <begin position="268"/>
        <end position="294"/>
    </location>
</feature>
<keyword evidence="7 10" id="KW-1133">Transmembrane helix</keyword>
<keyword evidence="8 10" id="KW-0472">Membrane</keyword>
<evidence type="ECO:0000256" key="3">
    <source>
        <dbReference type="ARBA" id="ARBA00022106"/>
    </source>
</evidence>
<evidence type="ECO:0000256" key="4">
    <source>
        <dbReference type="ARBA" id="ARBA00022448"/>
    </source>
</evidence>
<dbReference type="PANTHER" id="PTHR43823">
    <property type="entry name" value="SPORULATION PROTEIN YKVU"/>
    <property type="match status" value="1"/>
</dbReference>
<dbReference type="GO" id="GO:0042910">
    <property type="term" value="F:xenobiotic transmembrane transporter activity"/>
    <property type="evidence" value="ECO:0007669"/>
    <property type="project" value="InterPro"/>
</dbReference>
<feature type="transmembrane region" description="Helical" evidence="10">
    <location>
        <begin position="354"/>
        <end position="379"/>
    </location>
</feature>
<name>A0A832W008_9EURY</name>
<comment type="caution">
    <text evidence="11">The sequence shown here is derived from an EMBL/GenBank/DDBJ whole genome shotgun (WGS) entry which is preliminary data.</text>
</comment>